<organism evidence="2 3">
    <name type="scientific">Demequina sediminis</name>
    <dbReference type="NCBI Taxonomy" id="1930058"/>
    <lineage>
        <taxon>Bacteria</taxon>
        <taxon>Bacillati</taxon>
        <taxon>Actinomycetota</taxon>
        <taxon>Actinomycetes</taxon>
        <taxon>Micrococcales</taxon>
        <taxon>Demequinaceae</taxon>
        <taxon>Demequina</taxon>
    </lineage>
</organism>
<keyword evidence="1" id="KW-0732">Signal</keyword>
<sequence length="371" mass="39572">MNTKLILPATGALAAVVALTIVGTLALSGSPATATDAELDLSTDTPEGTIVNAEALLVEAEEALEEFAAANELELAPAPAQSLAFYVRDSENYVTDSLAVGPVLYPVSTAGIYLSLDIEFTDGADGVTASIASEASFERADFTGAGTMFRPDGVQPSPVSVFDAKGFDSNDLPVRMWNTSTVAPIGSEVEIGESEPLPGFEGPTSTEGVRLADGELHTSTVNNAEIVRSVIDPLTGTEYFNSEEDTVWVLLEMEPGYYTADHRALGLWYQVGTWVNTSLYGWNIRVTEDQQFIRVPVDAEGNVQQLEMTLFTDSQEWVEHASQNTGVCVAPEFLGYGVPEGERESSVAINPTEAGAQMRAAEEEAIEADIE</sequence>
<dbReference type="RefSeq" id="WP_286214580.1">
    <property type="nucleotide sequence ID" value="NZ_AP027736.1"/>
</dbReference>
<proteinExistence type="predicted"/>
<keyword evidence="3" id="KW-1185">Reference proteome</keyword>
<name>A0ABP9WF07_9MICO</name>
<evidence type="ECO:0000313" key="3">
    <source>
        <dbReference type="Proteomes" id="UP001426770"/>
    </source>
</evidence>
<feature type="signal peptide" evidence="1">
    <location>
        <begin position="1"/>
        <end position="34"/>
    </location>
</feature>
<protein>
    <submittedName>
        <fullName evidence="2">Uncharacterized protein</fullName>
    </submittedName>
</protein>
<dbReference type="Proteomes" id="UP001426770">
    <property type="component" value="Unassembled WGS sequence"/>
</dbReference>
<reference evidence="2 3" key="1">
    <citation type="submission" date="2024-02" db="EMBL/GenBank/DDBJ databases">
        <title>Lysinimicrobium sediminis NBRC 112286.</title>
        <authorList>
            <person name="Ichikawa N."/>
            <person name="Katano-Makiyama Y."/>
            <person name="Hidaka K."/>
        </authorList>
    </citation>
    <scope>NUCLEOTIDE SEQUENCE [LARGE SCALE GENOMIC DNA]</scope>
    <source>
        <strain evidence="2 3">NBRC 112286</strain>
    </source>
</reference>
<dbReference type="EMBL" id="BAABRR010000003">
    <property type="protein sequence ID" value="GAA5518421.1"/>
    <property type="molecule type" value="Genomic_DNA"/>
</dbReference>
<evidence type="ECO:0000256" key="1">
    <source>
        <dbReference type="SAM" id="SignalP"/>
    </source>
</evidence>
<accession>A0ABP9WF07</accession>
<comment type="caution">
    <text evidence="2">The sequence shown here is derived from an EMBL/GenBank/DDBJ whole genome shotgun (WGS) entry which is preliminary data.</text>
</comment>
<feature type="chain" id="PRO_5047049006" evidence="1">
    <location>
        <begin position="35"/>
        <end position="371"/>
    </location>
</feature>
<evidence type="ECO:0000313" key="2">
    <source>
        <dbReference type="EMBL" id="GAA5518421.1"/>
    </source>
</evidence>
<gene>
    <name evidence="2" type="ORF">Lsed01_00848</name>
</gene>